<accession>X1DV46</accession>
<reference evidence="1" key="1">
    <citation type="journal article" date="2014" name="Front. Microbiol.">
        <title>High frequency of phylogenetically diverse reductive dehalogenase-homologous genes in deep subseafloor sedimentary metagenomes.</title>
        <authorList>
            <person name="Kawai M."/>
            <person name="Futagami T."/>
            <person name="Toyoda A."/>
            <person name="Takaki Y."/>
            <person name="Nishi S."/>
            <person name="Hori S."/>
            <person name="Arai W."/>
            <person name="Tsubouchi T."/>
            <person name="Morono Y."/>
            <person name="Uchiyama I."/>
            <person name="Ito T."/>
            <person name="Fujiyama A."/>
            <person name="Inagaki F."/>
            <person name="Takami H."/>
        </authorList>
    </citation>
    <scope>NUCLEOTIDE SEQUENCE</scope>
    <source>
        <strain evidence="1">Expedition CK06-06</strain>
    </source>
</reference>
<comment type="caution">
    <text evidence="1">The sequence shown here is derived from an EMBL/GenBank/DDBJ whole genome shotgun (WGS) entry which is preliminary data.</text>
</comment>
<organism evidence="1">
    <name type="scientific">marine sediment metagenome</name>
    <dbReference type="NCBI Taxonomy" id="412755"/>
    <lineage>
        <taxon>unclassified sequences</taxon>
        <taxon>metagenomes</taxon>
        <taxon>ecological metagenomes</taxon>
    </lineage>
</organism>
<dbReference type="AlphaFoldDB" id="X1DV46"/>
<proteinExistence type="predicted"/>
<evidence type="ECO:0000313" key="1">
    <source>
        <dbReference type="EMBL" id="GAH08834.1"/>
    </source>
</evidence>
<protein>
    <submittedName>
        <fullName evidence="1">Uncharacterized protein</fullName>
    </submittedName>
</protein>
<gene>
    <name evidence="1" type="ORF">S01H4_57646</name>
</gene>
<dbReference type="EMBL" id="BART01033577">
    <property type="protein sequence ID" value="GAH08834.1"/>
    <property type="molecule type" value="Genomic_DNA"/>
</dbReference>
<sequence length="53" mass="6088">MRITIDGEKRILELESSGDDEDQITGFLADVSREAREKLLNQNLISSENQFFD</sequence>
<name>X1DV46_9ZZZZ</name>
<feature type="non-terminal residue" evidence="1">
    <location>
        <position position="53"/>
    </location>
</feature>